<dbReference type="GO" id="GO:0008080">
    <property type="term" value="F:N-acetyltransferase activity"/>
    <property type="evidence" value="ECO:0007669"/>
    <property type="project" value="InterPro"/>
</dbReference>
<reference evidence="13" key="1">
    <citation type="submission" date="2014-04" db="EMBL/GenBank/DDBJ databases">
        <title>Evolutionary Origins and Diversification of the Mycorrhizal Mutualists.</title>
        <authorList>
            <consortium name="DOE Joint Genome Institute"/>
            <consortium name="Mycorrhizal Genomics Consortium"/>
            <person name="Kohler A."/>
            <person name="Kuo A."/>
            <person name="Nagy L.G."/>
            <person name="Floudas D."/>
            <person name="Copeland A."/>
            <person name="Barry K.W."/>
            <person name="Cichocki N."/>
            <person name="Veneault-Fourrey C."/>
            <person name="LaButti K."/>
            <person name="Lindquist E.A."/>
            <person name="Lipzen A."/>
            <person name="Lundell T."/>
            <person name="Morin E."/>
            <person name="Murat C."/>
            <person name="Riley R."/>
            <person name="Ohm R."/>
            <person name="Sun H."/>
            <person name="Tunlid A."/>
            <person name="Henrissat B."/>
            <person name="Grigoriev I.V."/>
            <person name="Hibbett D.S."/>
            <person name="Martin F."/>
        </authorList>
    </citation>
    <scope>NUCLEOTIDE SEQUENCE [LARGE SCALE GENOMIC DNA]</scope>
    <source>
        <strain evidence="13">FD-334 SS-4</strain>
    </source>
</reference>
<dbReference type="CDD" id="cd04301">
    <property type="entry name" value="NAT_SF"/>
    <property type="match status" value="1"/>
</dbReference>
<dbReference type="OrthoDB" id="41532at2759"/>
<evidence type="ECO:0000256" key="7">
    <source>
        <dbReference type="ARBA" id="ARBA00037582"/>
    </source>
</evidence>
<keyword evidence="2" id="KW-0808">Transferase</keyword>
<feature type="domain" description="N-acetyltransferase" evidence="11">
    <location>
        <begin position="58"/>
        <end position="230"/>
    </location>
</feature>
<keyword evidence="4 10" id="KW-1133">Transmembrane helix</keyword>
<evidence type="ECO:0000256" key="3">
    <source>
        <dbReference type="ARBA" id="ARBA00022692"/>
    </source>
</evidence>
<evidence type="ECO:0000256" key="5">
    <source>
        <dbReference type="ARBA" id="ARBA00023136"/>
    </source>
</evidence>
<dbReference type="PROSITE" id="PS51186">
    <property type="entry name" value="GNAT"/>
    <property type="match status" value="1"/>
</dbReference>
<keyword evidence="5 10" id="KW-0472">Membrane</keyword>
<evidence type="ECO:0000256" key="1">
    <source>
        <dbReference type="ARBA" id="ARBA00004370"/>
    </source>
</evidence>
<dbReference type="Proteomes" id="UP000054270">
    <property type="component" value="Unassembled WGS sequence"/>
</dbReference>
<protein>
    <recommendedName>
        <fullName evidence="9">Probable N-acetyltransferase 14</fullName>
    </recommendedName>
</protein>
<dbReference type="InterPro" id="IPR050769">
    <property type="entry name" value="NAT_camello-type"/>
</dbReference>
<dbReference type="GO" id="GO:0016020">
    <property type="term" value="C:membrane"/>
    <property type="evidence" value="ECO:0007669"/>
    <property type="project" value="UniProtKB-SubCell"/>
</dbReference>
<evidence type="ECO:0000313" key="12">
    <source>
        <dbReference type="EMBL" id="KJA19214.1"/>
    </source>
</evidence>
<evidence type="ECO:0000259" key="11">
    <source>
        <dbReference type="PROSITE" id="PS51186"/>
    </source>
</evidence>
<comment type="function">
    <text evidence="7">Probable acetyltransferase.</text>
</comment>
<comment type="similarity">
    <text evidence="8">Belongs to the camello family.</text>
</comment>
<comment type="subcellular location">
    <subcellularLocation>
        <location evidence="1">Membrane</location>
    </subcellularLocation>
</comment>
<dbReference type="InterPro" id="IPR016181">
    <property type="entry name" value="Acyl_CoA_acyltransferase"/>
</dbReference>
<dbReference type="AlphaFoldDB" id="A0A0D2NK20"/>
<feature type="transmembrane region" description="Helical" evidence="10">
    <location>
        <begin position="47"/>
        <end position="80"/>
    </location>
</feature>
<evidence type="ECO:0000256" key="10">
    <source>
        <dbReference type="SAM" id="Phobius"/>
    </source>
</evidence>
<organism evidence="12 13">
    <name type="scientific">Hypholoma sublateritium (strain FD-334 SS-4)</name>
    <dbReference type="NCBI Taxonomy" id="945553"/>
    <lineage>
        <taxon>Eukaryota</taxon>
        <taxon>Fungi</taxon>
        <taxon>Dikarya</taxon>
        <taxon>Basidiomycota</taxon>
        <taxon>Agaricomycotina</taxon>
        <taxon>Agaricomycetes</taxon>
        <taxon>Agaricomycetidae</taxon>
        <taxon>Agaricales</taxon>
        <taxon>Agaricineae</taxon>
        <taxon>Strophariaceae</taxon>
        <taxon>Hypholoma</taxon>
    </lineage>
</organism>
<dbReference type="Gene3D" id="3.40.630.30">
    <property type="match status" value="1"/>
</dbReference>
<dbReference type="PANTHER" id="PTHR13947">
    <property type="entry name" value="GNAT FAMILY N-ACETYLTRANSFERASE"/>
    <property type="match status" value="1"/>
</dbReference>
<dbReference type="Pfam" id="PF00583">
    <property type="entry name" value="Acetyltransf_1"/>
    <property type="match status" value="1"/>
</dbReference>
<keyword evidence="6" id="KW-0012">Acyltransferase</keyword>
<gene>
    <name evidence="12" type="ORF">HYPSUDRAFT_190144</name>
</gene>
<dbReference type="InterPro" id="IPR000182">
    <property type="entry name" value="GNAT_dom"/>
</dbReference>
<dbReference type="PANTHER" id="PTHR13947:SF51">
    <property type="entry name" value="N-ACETYLTRANSFERASE 14-RELATED"/>
    <property type="match status" value="1"/>
</dbReference>
<dbReference type="SUPFAM" id="SSF55729">
    <property type="entry name" value="Acyl-CoA N-acyltransferases (Nat)"/>
    <property type="match status" value="1"/>
</dbReference>
<name>A0A0D2NK20_HYPSF</name>
<evidence type="ECO:0000256" key="8">
    <source>
        <dbReference type="ARBA" id="ARBA00038470"/>
    </source>
</evidence>
<evidence type="ECO:0000256" key="4">
    <source>
        <dbReference type="ARBA" id="ARBA00022989"/>
    </source>
</evidence>
<keyword evidence="3 10" id="KW-0812">Transmembrane</keyword>
<dbReference type="OMA" id="YVPTLCV"/>
<dbReference type="STRING" id="945553.A0A0D2NK20"/>
<proteinExistence type="inferred from homology"/>
<evidence type="ECO:0000256" key="6">
    <source>
        <dbReference type="ARBA" id="ARBA00023315"/>
    </source>
</evidence>
<accession>A0A0D2NK20</accession>
<evidence type="ECO:0000313" key="13">
    <source>
        <dbReference type="Proteomes" id="UP000054270"/>
    </source>
</evidence>
<keyword evidence="13" id="KW-1185">Reference proteome</keyword>
<evidence type="ECO:0000256" key="2">
    <source>
        <dbReference type="ARBA" id="ARBA00022679"/>
    </source>
</evidence>
<dbReference type="EMBL" id="KN817580">
    <property type="protein sequence ID" value="KJA19214.1"/>
    <property type="molecule type" value="Genomic_DNA"/>
</dbReference>
<evidence type="ECO:0000256" key="9">
    <source>
        <dbReference type="ARBA" id="ARBA00040241"/>
    </source>
</evidence>
<sequence>MDIQIRRVQETDSERIRQLFKEVMIYGASSPGKLALNHQLYVQPAYVLYGIFSLGVLISYYSIAPGSLICVASLAFFLAWRQRIWREIKKYDDAAMNGGDLADIGSHYGPVPSAFWVAEVQDSGGAGTVIGCVGLDSSTNPDPSVVEIRRMLVSPSYQQRGVGSSLLRAAIDHARTQKMQRIFLSTSMFQPAARKLYENFGFFEEGKLDVGVKFCSISFDIDFYVYGMQL</sequence>